<evidence type="ECO:0000313" key="1">
    <source>
        <dbReference type="EMBL" id="GFO38379.1"/>
    </source>
</evidence>
<sequence length="92" mass="10469">MVPFRIGFLIRAIYDLLPSNANLVRLEMKDNPTRPLGPRQAEHVLNSCKIAHSHSRGRCKRQHSRVVQEFSTSMCEAKCLPVQPKARAIVFT</sequence>
<keyword evidence="1" id="KW-0808">Transferase</keyword>
<dbReference type="AlphaFoldDB" id="A0AAV4D2F7"/>
<organism evidence="1 2">
    <name type="scientific">Plakobranchus ocellatus</name>
    <dbReference type="NCBI Taxonomy" id="259542"/>
    <lineage>
        <taxon>Eukaryota</taxon>
        <taxon>Metazoa</taxon>
        <taxon>Spiralia</taxon>
        <taxon>Lophotrochozoa</taxon>
        <taxon>Mollusca</taxon>
        <taxon>Gastropoda</taxon>
        <taxon>Heterobranchia</taxon>
        <taxon>Euthyneura</taxon>
        <taxon>Panpulmonata</taxon>
        <taxon>Sacoglossa</taxon>
        <taxon>Placobranchoidea</taxon>
        <taxon>Plakobranchidae</taxon>
        <taxon>Plakobranchus</taxon>
    </lineage>
</organism>
<dbReference type="EMBL" id="BLXT01007309">
    <property type="protein sequence ID" value="GFO38379.1"/>
    <property type="molecule type" value="Genomic_DNA"/>
</dbReference>
<keyword evidence="2" id="KW-1185">Reference proteome</keyword>
<keyword evidence="1" id="KW-0548">Nucleotidyltransferase</keyword>
<comment type="caution">
    <text evidence="1">The sequence shown here is derived from an EMBL/GenBank/DDBJ whole genome shotgun (WGS) entry which is preliminary data.</text>
</comment>
<reference evidence="1 2" key="1">
    <citation type="journal article" date="2021" name="Elife">
        <title>Chloroplast acquisition without the gene transfer in kleptoplastic sea slugs, Plakobranchus ocellatus.</title>
        <authorList>
            <person name="Maeda T."/>
            <person name="Takahashi S."/>
            <person name="Yoshida T."/>
            <person name="Shimamura S."/>
            <person name="Takaki Y."/>
            <person name="Nagai Y."/>
            <person name="Toyoda A."/>
            <person name="Suzuki Y."/>
            <person name="Arimoto A."/>
            <person name="Ishii H."/>
            <person name="Satoh N."/>
            <person name="Nishiyama T."/>
            <person name="Hasebe M."/>
            <person name="Maruyama T."/>
            <person name="Minagawa J."/>
            <person name="Obokata J."/>
            <person name="Shigenobu S."/>
        </authorList>
    </citation>
    <scope>NUCLEOTIDE SEQUENCE [LARGE SCALE GENOMIC DNA]</scope>
</reference>
<name>A0AAV4D2F7_9GAST</name>
<accession>A0AAV4D2F7</accession>
<keyword evidence="1" id="KW-0695">RNA-directed DNA polymerase</keyword>
<dbReference type="GO" id="GO:0003964">
    <property type="term" value="F:RNA-directed DNA polymerase activity"/>
    <property type="evidence" value="ECO:0007669"/>
    <property type="project" value="UniProtKB-KW"/>
</dbReference>
<gene>
    <name evidence="1" type="ORF">PoB_006488400</name>
</gene>
<protein>
    <submittedName>
        <fullName evidence="1">Zinc-binding in reverse transcriptase domain-containing protein</fullName>
    </submittedName>
</protein>
<dbReference type="Proteomes" id="UP000735302">
    <property type="component" value="Unassembled WGS sequence"/>
</dbReference>
<proteinExistence type="predicted"/>
<evidence type="ECO:0000313" key="2">
    <source>
        <dbReference type="Proteomes" id="UP000735302"/>
    </source>
</evidence>